<dbReference type="EMBL" id="JAPVEA010000001">
    <property type="protein sequence ID" value="KAJ5465040.1"/>
    <property type="molecule type" value="Genomic_DNA"/>
</dbReference>
<comment type="similarity">
    <text evidence="1">Belongs to the SMP-30/CGR1 family.</text>
</comment>
<dbReference type="GO" id="GO:0004341">
    <property type="term" value="F:gluconolactonase activity"/>
    <property type="evidence" value="ECO:0007669"/>
    <property type="project" value="TreeGrafter"/>
</dbReference>
<dbReference type="Pfam" id="PF08450">
    <property type="entry name" value="SGL"/>
    <property type="match status" value="2"/>
</dbReference>
<protein>
    <recommendedName>
        <fullName evidence="3">SMP-30/Gluconolactonase/LRE-like region domain-containing protein</fullName>
    </recommendedName>
</protein>
<evidence type="ECO:0000313" key="4">
    <source>
        <dbReference type="EMBL" id="KAJ5465040.1"/>
    </source>
</evidence>
<dbReference type="InterPro" id="IPR013658">
    <property type="entry name" value="SGL"/>
</dbReference>
<feature type="domain" description="SMP-30/Gluconolactonase/LRE-like region" evidence="3">
    <location>
        <begin position="22"/>
        <end position="107"/>
    </location>
</feature>
<dbReference type="SUPFAM" id="SSF63829">
    <property type="entry name" value="Calcium-dependent phosphotriesterase"/>
    <property type="match status" value="1"/>
</dbReference>
<dbReference type="PANTHER" id="PTHR10907">
    <property type="entry name" value="REGUCALCIN"/>
    <property type="match status" value="1"/>
</dbReference>
<sequence length="371" mass="41013">MSEIQRWTVNEPYLDIAGTLLEGPFHDAATNEFRFVDIWDHKLYRLDLAKGPDSLRVIDTDAAIGVTANIADEAEKDQLIVGAQHGFARLDQTTGKLSYIAQPWEKDASKQKLAGPGAGQRRFLLETSIGGSDSITVAPIYRPAGDQRQRPSAPQIPAPASRPFSRPPAHKHARHRMRFNDGAVDSHGRFWAGTMNDPKVQSPQPEGILFRLDPDLTLHEMLAPVTIPNGMGWNAADDTMYWTDSPTGKIFAFDFDAATGAISNRRVFIDLGEPLEPDGFAIDVEGCLWSAIYGGGKVLRISPEGRVIGQIDLPTRNPTCPAFVGTELFITSAKDDRDDEKFPQSVRYGGRLFRVDVGVRGQPKNDFRFQK</sequence>
<gene>
    <name evidence="4" type="ORF">N7458_000726</name>
</gene>
<dbReference type="InterPro" id="IPR011042">
    <property type="entry name" value="6-blade_b-propeller_TolB-like"/>
</dbReference>
<feature type="domain" description="SMP-30/Gluconolactonase/LRE-like region" evidence="3">
    <location>
        <begin position="172"/>
        <end position="333"/>
    </location>
</feature>
<reference evidence="4" key="1">
    <citation type="submission" date="2022-12" db="EMBL/GenBank/DDBJ databases">
        <authorList>
            <person name="Petersen C."/>
        </authorList>
    </citation>
    <scope>NUCLEOTIDE SEQUENCE</scope>
    <source>
        <strain evidence="4">IBT 16125</strain>
    </source>
</reference>
<proteinExistence type="inferred from homology"/>
<keyword evidence="5" id="KW-1185">Reference proteome</keyword>
<evidence type="ECO:0000259" key="3">
    <source>
        <dbReference type="Pfam" id="PF08450"/>
    </source>
</evidence>
<evidence type="ECO:0000313" key="5">
    <source>
        <dbReference type="Proteomes" id="UP001213681"/>
    </source>
</evidence>
<evidence type="ECO:0000256" key="2">
    <source>
        <dbReference type="SAM" id="MobiDB-lite"/>
    </source>
</evidence>
<dbReference type="PANTHER" id="PTHR10907:SF47">
    <property type="entry name" value="REGUCALCIN"/>
    <property type="match status" value="1"/>
</dbReference>
<dbReference type="Proteomes" id="UP001213681">
    <property type="component" value="Unassembled WGS sequence"/>
</dbReference>
<feature type="region of interest" description="Disordered" evidence="2">
    <location>
        <begin position="144"/>
        <end position="173"/>
    </location>
</feature>
<accession>A0AAD6G843</accession>
<evidence type="ECO:0000256" key="1">
    <source>
        <dbReference type="ARBA" id="ARBA00008853"/>
    </source>
</evidence>
<dbReference type="GO" id="GO:0005509">
    <property type="term" value="F:calcium ion binding"/>
    <property type="evidence" value="ECO:0007669"/>
    <property type="project" value="TreeGrafter"/>
</dbReference>
<dbReference type="Gene3D" id="2.120.10.30">
    <property type="entry name" value="TolB, C-terminal domain"/>
    <property type="match status" value="2"/>
</dbReference>
<dbReference type="GeneID" id="81594363"/>
<dbReference type="RefSeq" id="XP_056771887.1">
    <property type="nucleotide sequence ID" value="XM_056904120.1"/>
</dbReference>
<name>A0AAD6G843_9EURO</name>
<reference evidence="4" key="2">
    <citation type="journal article" date="2023" name="IMA Fungus">
        <title>Comparative genomic study of the Penicillium genus elucidates a diverse pangenome and 15 lateral gene transfer events.</title>
        <authorList>
            <person name="Petersen C."/>
            <person name="Sorensen T."/>
            <person name="Nielsen M.R."/>
            <person name="Sondergaard T.E."/>
            <person name="Sorensen J.L."/>
            <person name="Fitzpatrick D.A."/>
            <person name="Frisvad J.C."/>
            <person name="Nielsen K.L."/>
        </authorList>
    </citation>
    <scope>NUCLEOTIDE SEQUENCE</scope>
    <source>
        <strain evidence="4">IBT 16125</strain>
    </source>
</reference>
<organism evidence="4 5">
    <name type="scientific">Penicillium daleae</name>
    <dbReference type="NCBI Taxonomy" id="63821"/>
    <lineage>
        <taxon>Eukaryota</taxon>
        <taxon>Fungi</taxon>
        <taxon>Dikarya</taxon>
        <taxon>Ascomycota</taxon>
        <taxon>Pezizomycotina</taxon>
        <taxon>Eurotiomycetes</taxon>
        <taxon>Eurotiomycetidae</taxon>
        <taxon>Eurotiales</taxon>
        <taxon>Aspergillaceae</taxon>
        <taxon>Penicillium</taxon>
    </lineage>
</organism>
<dbReference type="AlphaFoldDB" id="A0AAD6G843"/>
<comment type="caution">
    <text evidence="4">The sequence shown here is derived from an EMBL/GenBank/DDBJ whole genome shotgun (WGS) entry which is preliminary data.</text>
</comment>